<keyword evidence="1 5" id="KW-0500">Molybdenum</keyword>
<dbReference type="GO" id="GO:0046872">
    <property type="term" value="F:metal ion binding"/>
    <property type="evidence" value="ECO:0007669"/>
    <property type="project" value="UniProtKB-KW"/>
</dbReference>
<dbReference type="Proteomes" id="UP000067399">
    <property type="component" value="Chromosome"/>
</dbReference>
<dbReference type="HAMAP" id="MF_01206">
    <property type="entry name" value="MsrP"/>
    <property type="match status" value="1"/>
</dbReference>
<sequence length="317" mass="36224">MKKITEHYVTNESDYLNRREFIKKGAQFGVGLTAFNALPSMAEGVYGGELSDKIIKTNYGKDLTPHTFKQITNYNNFYEFGTGKRDPVKNAHTLKPKPWHIEASGECAKQGVYDLEDFIAPYQLEERIYRFRCVEAWSMVIPWVGVPLASVLKTFQPTSKAKYIVFKTLVDSEQMPGQKRSTLDWPYVEGLTIAEAMNPLSMLAVGLYGKTLPNQNGAPLRLVVPWKYGFKNIKSIVSIHFQEHAPINTWQDQASREYGFYANVNPNVDHPRWSQARERVIGQGSFFSPKKRKTEMFNGYGDEVAHLYTGLDLKKNF</sequence>
<feature type="domain" description="Oxidoreductase molybdopterin-binding" evidence="6">
    <location>
        <begin position="94"/>
        <end position="250"/>
    </location>
</feature>
<dbReference type="EC" id="1.8.5.-" evidence="5"/>
<feature type="binding site" evidence="5">
    <location>
        <position position="216"/>
    </location>
    <ligand>
        <name>Mo-molybdopterin</name>
        <dbReference type="ChEBI" id="CHEBI:71302"/>
    </ligand>
</feature>
<dbReference type="GO" id="GO:0030091">
    <property type="term" value="P:protein repair"/>
    <property type="evidence" value="ECO:0007669"/>
    <property type="project" value="UniProtKB-UniRule"/>
</dbReference>
<organism evidence="7 8">
    <name type="scientific">endosymbiont of Bathymodiolus septemdierum str. Myojin knoll</name>
    <dbReference type="NCBI Taxonomy" id="1303921"/>
    <lineage>
        <taxon>Bacteria</taxon>
        <taxon>Pseudomonadati</taxon>
        <taxon>Pseudomonadota</taxon>
        <taxon>Gammaproteobacteria</taxon>
        <taxon>sulfur-oxidizing symbionts</taxon>
    </lineage>
</organism>
<dbReference type="Gene3D" id="3.90.420.10">
    <property type="entry name" value="Oxidoreductase, molybdopterin-binding domain"/>
    <property type="match status" value="1"/>
</dbReference>
<dbReference type="RefSeq" id="WP_066045039.1">
    <property type="nucleotide sequence ID" value="NZ_AP013042.1"/>
</dbReference>
<gene>
    <name evidence="5" type="primary">msrP</name>
    <name evidence="7" type="ORF">BSEPE_1140</name>
</gene>
<evidence type="ECO:0000256" key="4">
    <source>
        <dbReference type="ARBA" id="ARBA00023002"/>
    </source>
</evidence>
<feature type="binding site" evidence="5">
    <location>
        <position position="75"/>
    </location>
    <ligand>
        <name>Mo-molybdopterin</name>
        <dbReference type="ChEBI" id="CHEBI:71302"/>
    </ligand>
</feature>
<feature type="binding site" evidence="5">
    <location>
        <begin position="78"/>
        <end position="79"/>
    </location>
    <ligand>
        <name>Mo-molybdopterin</name>
        <dbReference type="ChEBI" id="CHEBI:71302"/>
    </ligand>
</feature>
<dbReference type="GO" id="GO:0043546">
    <property type="term" value="F:molybdopterin cofactor binding"/>
    <property type="evidence" value="ECO:0007669"/>
    <property type="project" value="UniProtKB-UniRule"/>
</dbReference>
<dbReference type="Pfam" id="PF00174">
    <property type="entry name" value="Oxidored_molyb"/>
    <property type="match status" value="1"/>
</dbReference>
<name>A0A0P0UT90_9GAMM</name>
<feature type="binding site" evidence="5">
    <location>
        <position position="221"/>
    </location>
    <ligand>
        <name>Mo-molybdopterin</name>
        <dbReference type="ChEBI" id="CHEBI:71302"/>
    </ligand>
</feature>
<dbReference type="InterPro" id="IPR036374">
    <property type="entry name" value="OxRdtase_Mopterin-bd_sf"/>
</dbReference>
<reference evidence="7 8" key="2">
    <citation type="journal article" date="2016" name="ISME J.">
        <title>Heterogeneous composition of key metabolic gene clusters in a vent mussel symbiont population.</title>
        <authorList>
            <person name="Ikuta T."/>
            <person name="Takaki Y."/>
            <person name="Nagai Y."/>
            <person name="Shimamura S."/>
            <person name="Tsuda M."/>
            <person name="Kawagucci S."/>
            <person name="Aoki Y."/>
            <person name="Inoue K."/>
            <person name="Teruya M."/>
            <person name="Satou K."/>
            <person name="Teruya K."/>
            <person name="Shimoji M."/>
            <person name="Tamotsu H."/>
            <person name="Hirano T."/>
            <person name="Maruyama T."/>
            <person name="Yoshida T."/>
        </authorList>
    </citation>
    <scope>NUCLEOTIDE SEQUENCE [LARGE SCALE GENOMIC DNA]</scope>
    <source>
        <strain evidence="7 8">Myojin Knoll</strain>
    </source>
</reference>
<dbReference type="OrthoDB" id="9795587at2"/>
<comment type="catalytic activity">
    <reaction evidence="5">
        <text>L-methionyl-[protein] + a quinone + H2O = L-methionyl-(S)-S-oxide-[protein] + a quinol</text>
        <dbReference type="Rhea" id="RHEA:51292"/>
        <dbReference type="Rhea" id="RHEA-COMP:12313"/>
        <dbReference type="Rhea" id="RHEA-COMP:12315"/>
        <dbReference type="ChEBI" id="CHEBI:15377"/>
        <dbReference type="ChEBI" id="CHEBI:16044"/>
        <dbReference type="ChEBI" id="CHEBI:24646"/>
        <dbReference type="ChEBI" id="CHEBI:44120"/>
        <dbReference type="ChEBI" id="CHEBI:132124"/>
    </reaction>
</comment>
<dbReference type="SUPFAM" id="SSF56524">
    <property type="entry name" value="Oxidoreductase molybdopterin-binding domain"/>
    <property type="match status" value="1"/>
</dbReference>
<dbReference type="STRING" id="1303921.BSEPE_1140"/>
<evidence type="ECO:0000256" key="3">
    <source>
        <dbReference type="ARBA" id="ARBA00022729"/>
    </source>
</evidence>
<dbReference type="GO" id="GO:0016672">
    <property type="term" value="F:oxidoreductase activity, acting on a sulfur group of donors, quinone or similar compound as acceptor"/>
    <property type="evidence" value="ECO:0007669"/>
    <property type="project" value="UniProtKB-UniRule"/>
</dbReference>
<comment type="subunit">
    <text evidence="5">Heterodimer of a catalytic subunit (MsrP) and a heme-binding subunit (MsrQ).</text>
</comment>
<dbReference type="PANTHER" id="PTHR43032">
    <property type="entry name" value="PROTEIN-METHIONINE-SULFOXIDE REDUCTASE"/>
    <property type="match status" value="1"/>
</dbReference>
<feature type="binding site" evidence="5">
    <location>
        <position position="168"/>
    </location>
    <ligand>
        <name>Mo-molybdopterin</name>
        <dbReference type="ChEBI" id="CHEBI:71302"/>
    </ligand>
</feature>
<accession>A0A0P0UT90</accession>
<feature type="binding site" evidence="5">
    <location>
        <begin position="232"/>
        <end position="234"/>
    </location>
    <ligand>
        <name>Mo-molybdopterin</name>
        <dbReference type="ChEBI" id="CHEBI:71302"/>
    </ligand>
</feature>
<evidence type="ECO:0000313" key="7">
    <source>
        <dbReference type="EMBL" id="BAS68128.1"/>
    </source>
</evidence>
<keyword evidence="4 5" id="KW-0560">Oxidoreductase</keyword>
<reference evidence="7 8" key="1">
    <citation type="journal article" date="2000" name="Mar. Ecol. Prog. Ser.">
        <title>Phylogenetic characterization of endosymbionts in three hydrothermal vent mussels: influence on host distributions.</title>
        <authorList>
            <person name="Fujiwara Y."/>
            <person name="Takai K."/>
            <person name="Uematsu K."/>
            <person name="Tsuchida S."/>
            <person name="Hunt J.C."/>
            <person name="Hashimoto J."/>
        </authorList>
    </citation>
    <scope>NUCLEOTIDE SEQUENCE [LARGE SCALE GENOMIC DNA]</scope>
    <source>
        <strain evidence="7 8">Myojin Knoll</strain>
    </source>
</reference>
<dbReference type="KEGG" id="ebh:BSEPE_1140"/>
<proteinExistence type="inferred from homology"/>
<evidence type="ECO:0000313" key="8">
    <source>
        <dbReference type="Proteomes" id="UP000067399"/>
    </source>
</evidence>
<evidence type="ECO:0000256" key="5">
    <source>
        <dbReference type="HAMAP-Rule" id="MF_01206"/>
    </source>
</evidence>
<dbReference type="EMBL" id="AP013042">
    <property type="protein sequence ID" value="BAS68128.1"/>
    <property type="molecule type" value="Genomic_DNA"/>
</dbReference>
<feature type="binding site" evidence="5">
    <location>
        <position position="133"/>
    </location>
    <ligand>
        <name>Mo-molybdopterin</name>
        <dbReference type="ChEBI" id="CHEBI:71302"/>
    </ligand>
    <ligandPart>
        <name>Mo</name>
        <dbReference type="ChEBI" id="CHEBI:28685"/>
    </ligandPart>
</feature>
<keyword evidence="8" id="KW-1185">Reference proteome</keyword>
<dbReference type="NCBIfam" id="NF003767">
    <property type="entry name" value="PRK05363.1"/>
    <property type="match status" value="1"/>
</dbReference>
<comment type="function">
    <text evidence="5">Part of the MsrPQ system that repairs oxidized periplasmic proteins containing methionine sulfoxide residues (Met-O), using respiratory chain electrons. Thus protects these proteins from oxidative-stress damage caused by reactive species of oxygen and chlorine generated by the host defense mechanisms. MsrPQ is essential for the maintenance of envelope integrity under bleach stress, rescuing a wide series of structurally unrelated periplasmic proteins from methionine oxidation. The catalytic subunit MsrP is non-stereospecific, being able to reduce both (R-) and (S-) diastereoisomers of methionine sulfoxide.</text>
</comment>
<protein>
    <recommendedName>
        <fullName evidence="5">Protein-methionine-sulfoxide reductase catalytic subunit MsrP</fullName>
        <ecNumber evidence="5">1.8.5.-</ecNumber>
    </recommendedName>
</protein>
<evidence type="ECO:0000259" key="6">
    <source>
        <dbReference type="Pfam" id="PF00174"/>
    </source>
</evidence>
<evidence type="ECO:0000256" key="1">
    <source>
        <dbReference type="ARBA" id="ARBA00022505"/>
    </source>
</evidence>
<keyword evidence="2 5" id="KW-0479">Metal-binding</keyword>
<dbReference type="InterPro" id="IPR000572">
    <property type="entry name" value="OxRdtase_Mopterin-bd_dom"/>
</dbReference>
<dbReference type="PANTHER" id="PTHR43032:SF3">
    <property type="entry name" value="PROTEIN-METHIONINE-SULFOXIDE REDUCTASE CATALYTIC SUBUNIT MSRP"/>
    <property type="match status" value="1"/>
</dbReference>
<keyword evidence="3 5" id="KW-0732">Signal</keyword>
<comment type="catalytic activity">
    <reaction evidence="5">
        <text>L-methionyl-[protein] + a quinone + H2O = L-methionyl-(R)-S-oxide-[protein] + a quinol</text>
        <dbReference type="Rhea" id="RHEA:51296"/>
        <dbReference type="Rhea" id="RHEA-COMP:12313"/>
        <dbReference type="Rhea" id="RHEA-COMP:12314"/>
        <dbReference type="ChEBI" id="CHEBI:15377"/>
        <dbReference type="ChEBI" id="CHEBI:16044"/>
        <dbReference type="ChEBI" id="CHEBI:24646"/>
        <dbReference type="ChEBI" id="CHEBI:45764"/>
        <dbReference type="ChEBI" id="CHEBI:132124"/>
    </reaction>
</comment>
<dbReference type="InterPro" id="IPR022867">
    <property type="entry name" value="MsrP"/>
</dbReference>
<comment type="cofactor">
    <cofactor evidence="5">
        <name>Mo-molybdopterin</name>
        <dbReference type="ChEBI" id="CHEBI:71302"/>
    </cofactor>
    <text evidence="5">Binds 1 Mo-molybdopterin (Mo-MPT) cofactor per subunit.</text>
</comment>
<comment type="similarity">
    <text evidence="5">Belongs to the MsrP family.</text>
</comment>
<evidence type="ECO:0000256" key="2">
    <source>
        <dbReference type="ARBA" id="ARBA00022723"/>
    </source>
</evidence>
<dbReference type="AlphaFoldDB" id="A0A0P0UT90"/>